<dbReference type="SUPFAM" id="SSF50494">
    <property type="entry name" value="Trypsin-like serine proteases"/>
    <property type="match status" value="1"/>
</dbReference>
<accession>A0A9D0Z9V2</accession>
<dbReference type="GO" id="GO:0006508">
    <property type="term" value="P:proteolysis"/>
    <property type="evidence" value="ECO:0007669"/>
    <property type="project" value="UniProtKB-KW"/>
</dbReference>
<dbReference type="SMART" id="SM00228">
    <property type="entry name" value="PDZ"/>
    <property type="match status" value="1"/>
</dbReference>
<evidence type="ECO:0000313" key="6">
    <source>
        <dbReference type="EMBL" id="HIQ71634.1"/>
    </source>
</evidence>
<evidence type="ECO:0000256" key="1">
    <source>
        <dbReference type="ARBA" id="ARBA00010541"/>
    </source>
</evidence>
<dbReference type="PROSITE" id="PS50106">
    <property type="entry name" value="PDZ"/>
    <property type="match status" value="1"/>
</dbReference>
<dbReference type="InterPro" id="IPR001478">
    <property type="entry name" value="PDZ"/>
</dbReference>
<organism evidence="6 7">
    <name type="scientific">Candidatus Onthenecus intestinigallinarum</name>
    <dbReference type="NCBI Taxonomy" id="2840875"/>
    <lineage>
        <taxon>Bacteria</taxon>
        <taxon>Bacillati</taxon>
        <taxon>Bacillota</taxon>
        <taxon>Clostridia</taxon>
        <taxon>Eubacteriales</taxon>
        <taxon>Candidatus Onthenecus</taxon>
    </lineage>
</organism>
<dbReference type="Pfam" id="PF13365">
    <property type="entry name" value="Trypsin_2"/>
    <property type="match status" value="1"/>
</dbReference>
<dbReference type="GO" id="GO:0004252">
    <property type="term" value="F:serine-type endopeptidase activity"/>
    <property type="evidence" value="ECO:0007669"/>
    <property type="project" value="InterPro"/>
</dbReference>
<dbReference type="Gene3D" id="2.30.42.10">
    <property type="match status" value="1"/>
</dbReference>
<keyword evidence="3" id="KW-0378">Hydrolase</keyword>
<proteinExistence type="inferred from homology"/>
<dbReference type="PANTHER" id="PTHR43343">
    <property type="entry name" value="PEPTIDASE S12"/>
    <property type="match status" value="1"/>
</dbReference>
<dbReference type="Gene3D" id="2.40.10.10">
    <property type="entry name" value="Trypsin-like serine proteases"/>
    <property type="match status" value="2"/>
</dbReference>
<comment type="similarity">
    <text evidence="1">Belongs to the peptidase S1C family.</text>
</comment>
<protein>
    <submittedName>
        <fullName evidence="6">Trypsin-like peptidase domain-containing protein</fullName>
    </submittedName>
</protein>
<dbReference type="PANTHER" id="PTHR43343:SF3">
    <property type="entry name" value="PROTEASE DO-LIKE 8, CHLOROPLASTIC"/>
    <property type="match status" value="1"/>
</dbReference>
<reference evidence="6" key="2">
    <citation type="journal article" date="2021" name="PeerJ">
        <title>Extensive microbial diversity within the chicken gut microbiome revealed by metagenomics and culture.</title>
        <authorList>
            <person name="Gilroy R."/>
            <person name="Ravi A."/>
            <person name="Getino M."/>
            <person name="Pursley I."/>
            <person name="Horton D.L."/>
            <person name="Alikhan N.F."/>
            <person name="Baker D."/>
            <person name="Gharbi K."/>
            <person name="Hall N."/>
            <person name="Watson M."/>
            <person name="Adriaenssens E.M."/>
            <person name="Foster-Nyarko E."/>
            <person name="Jarju S."/>
            <person name="Secka A."/>
            <person name="Antonio M."/>
            <person name="Oren A."/>
            <person name="Chaudhuri R.R."/>
            <person name="La Ragione R."/>
            <person name="Hildebrand F."/>
            <person name="Pallen M.J."/>
        </authorList>
    </citation>
    <scope>NUCLEOTIDE SEQUENCE</scope>
    <source>
        <strain evidence="6">ChiSxjej2B14-6234</strain>
    </source>
</reference>
<dbReference type="InterPro" id="IPR001940">
    <property type="entry name" value="Peptidase_S1C"/>
</dbReference>
<dbReference type="InterPro" id="IPR043504">
    <property type="entry name" value="Peptidase_S1_PA_chymotrypsin"/>
</dbReference>
<dbReference type="AlphaFoldDB" id="A0A9D0Z9V2"/>
<dbReference type="InterPro" id="IPR051201">
    <property type="entry name" value="Chloro_Bact_Ser_Proteases"/>
</dbReference>
<dbReference type="PRINTS" id="PR00834">
    <property type="entry name" value="PROTEASES2C"/>
</dbReference>
<keyword evidence="2" id="KW-0645">Protease</keyword>
<dbReference type="Proteomes" id="UP000886887">
    <property type="component" value="Unassembled WGS sequence"/>
</dbReference>
<dbReference type="EMBL" id="DVFJ01000015">
    <property type="protein sequence ID" value="HIQ71634.1"/>
    <property type="molecule type" value="Genomic_DNA"/>
</dbReference>
<keyword evidence="4" id="KW-0732">Signal</keyword>
<evidence type="ECO:0000313" key="7">
    <source>
        <dbReference type="Proteomes" id="UP000886887"/>
    </source>
</evidence>
<evidence type="ECO:0000256" key="3">
    <source>
        <dbReference type="ARBA" id="ARBA00022801"/>
    </source>
</evidence>
<dbReference type="SUPFAM" id="SSF50156">
    <property type="entry name" value="PDZ domain-like"/>
    <property type="match status" value="1"/>
</dbReference>
<feature type="domain" description="PDZ" evidence="5">
    <location>
        <begin position="256"/>
        <end position="346"/>
    </location>
</feature>
<dbReference type="Pfam" id="PF13180">
    <property type="entry name" value="PDZ_2"/>
    <property type="match status" value="1"/>
</dbReference>
<feature type="signal peptide" evidence="4">
    <location>
        <begin position="1"/>
        <end position="21"/>
    </location>
</feature>
<dbReference type="InterPro" id="IPR036034">
    <property type="entry name" value="PDZ_sf"/>
</dbReference>
<name>A0A9D0Z9V2_9FIRM</name>
<sequence length="377" mass="39309">MKRHWMGYLACAAAVTMIASAAVLTGIGANGAPGVRAYAEGEYVRVLEGTDSPFADVVEVVMPCVVGVSNKTHAFSLYTGRTESVEQASGSGVVITTQGHVVTNYHVIQNAQEIQLIWQGELIDAKLVGYDELTDLAVLQATEGSLPAVTMADPASVRVGDWAIVVGNPLGQQFADTVTVGVVSGLNREIENSIVKMIQTDAAINSGNSGGGMFNTKGELIGIPSMKFSSVGFGASIEGIGMAIPIDVVRPIVESLIRFGQVTRPKLGVTVSTIRGTEEPEAGALPAGVYVSAVQTGGAAERAGVRAGDIVLAIDGERVRQHTDLTNAINTRSIGDVVTLTIYRVPDLPELTVNDPIPLGETIQIDVTLTAQDAAQA</sequence>
<evidence type="ECO:0000259" key="5">
    <source>
        <dbReference type="PROSITE" id="PS50106"/>
    </source>
</evidence>
<reference evidence="6" key="1">
    <citation type="submission" date="2020-10" db="EMBL/GenBank/DDBJ databases">
        <authorList>
            <person name="Gilroy R."/>
        </authorList>
    </citation>
    <scope>NUCLEOTIDE SEQUENCE</scope>
    <source>
        <strain evidence="6">ChiSxjej2B14-6234</strain>
    </source>
</reference>
<evidence type="ECO:0000256" key="4">
    <source>
        <dbReference type="SAM" id="SignalP"/>
    </source>
</evidence>
<dbReference type="InterPro" id="IPR009003">
    <property type="entry name" value="Peptidase_S1_PA"/>
</dbReference>
<comment type="caution">
    <text evidence="6">The sequence shown here is derived from an EMBL/GenBank/DDBJ whole genome shotgun (WGS) entry which is preliminary data.</text>
</comment>
<evidence type="ECO:0000256" key="2">
    <source>
        <dbReference type="ARBA" id="ARBA00022670"/>
    </source>
</evidence>
<gene>
    <name evidence="6" type="ORF">IAB73_05435</name>
</gene>
<feature type="chain" id="PRO_5039400966" evidence="4">
    <location>
        <begin position="22"/>
        <end position="377"/>
    </location>
</feature>